<dbReference type="STRING" id="357804.Ping_0832"/>
<dbReference type="KEGG" id="pin:Ping_0832"/>
<organism evidence="1 2">
    <name type="scientific">Psychromonas ingrahamii (strain DSM 17664 / CCUG 51855 / 37)</name>
    <dbReference type="NCBI Taxonomy" id="357804"/>
    <lineage>
        <taxon>Bacteria</taxon>
        <taxon>Pseudomonadati</taxon>
        <taxon>Pseudomonadota</taxon>
        <taxon>Gammaproteobacteria</taxon>
        <taxon>Alteromonadales</taxon>
        <taxon>Psychromonadaceae</taxon>
        <taxon>Psychromonas</taxon>
    </lineage>
</organism>
<dbReference type="Pfam" id="PF11743">
    <property type="entry name" value="DUF3301"/>
    <property type="match status" value="1"/>
</dbReference>
<protein>
    <recommendedName>
        <fullName evidence="3">DUF3301 domain-containing protein</fullName>
    </recommendedName>
</protein>
<evidence type="ECO:0008006" key="3">
    <source>
        <dbReference type="Google" id="ProtNLM"/>
    </source>
</evidence>
<sequence>MVELLFILLTVLLSAIIWKLRKQSEYAREQITQHCFKLDLQLLSVSRSNFNFKLGEHFLQASFVFEFSSDNNNNYQGHLFMRGLRRPRFELPVYRSVESPHSLNL</sequence>
<dbReference type="RefSeq" id="WP_011769238.1">
    <property type="nucleotide sequence ID" value="NC_008709.1"/>
</dbReference>
<keyword evidence="2" id="KW-1185">Reference proteome</keyword>
<dbReference type="InterPro" id="IPR021732">
    <property type="entry name" value="DUF3301"/>
</dbReference>
<reference evidence="1 2" key="1">
    <citation type="submission" date="2007-01" db="EMBL/GenBank/DDBJ databases">
        <title>Complete sequence of Psychromonas ingrahamii 37.</title>
        <authorList>
            <consortium name="US DOE Joint Genome Institute"/>
            <person name="Copeland A."/>
            <person name="Lucas S."/>
            <person name="Lapidus A."/>
            <person name="Barry K."/>
            <person name="Detter J.C."/>
            <person name="Glavina del Rio T."/>
            <person name="Hammon N."/>
            <person name="Israni S."/>
            <person name="Dalin E."/>
            <person name="Tice H."/>
            <person name="Pitluck S."/>
            <person name="Thompson L.S."/>
            <person name="Brettin T."/>
            <person name="Bruce D."/>
            <person name="Han C."/>
            <person name="Tapia R."/>
            <person name="Schmutz J."/>
            <person name="Larimer F."/>
            <person name="Land M."/>
            <person name="Hauser L."/>
            <person name="Kyrpides N."/>
            <person name="Ivanova N."/>
            <person name="Staley J."/>
            <person name="Richardson P."/>
        </authorList>
    </citation>
    <scope>NUCLEOTIDE SEQUENCE [LARGE SCALE GENOMIC DNA]</scope>
    <source>
        <strain evidence="1 2">37</strain>
    </source>
</reference>
<gene>
    <name evidence="1" type="ordered locus">Ping_0832</name>
</gene>
<evidence type="ECO:0000313" key="2">
    <source>
        <dbReference type="Proteomes" id="UP000000639"/>
    </source>
</evidence>
<name>A1ST60_PSYIN</name>
<dbReference type="AlphaFoldDB" id="A1ST60"/>
<evidence type="ECO:0000313" key="1">
    <source>
        <dbReference type="EMBL" id="ABM02675.1"/>
    </source>
</evidence>
<dbReference type="Proteomes" id="UP000000639">
    <property type="component" value="Chromosome"/>
</dbReference>
<dbReference type="OrthoDB" id="5959530at2"/>
<dbReference type="EMBL" id="CP000510">
    <property type="protein sequence ID" value="ABM02675.1"/>
    <property type="molecule type" value="Genomic_DNA"/>
</dbReference>
<accession>A1ST60</accession>
<proteinExistence type="predicted"/>
<dbReference type="HOGENOM" id="CLU_136199_1_0_6"/>
<dbReference type="eggNOG" id="ENOG50333AT">
    <property type="taxonomic scope" value="Bacteria"/>
</dbReference>